<accession>A8ZZL8</accession>
<evidence type="ECO:0000313" key="2">
    <source>
        <dbReference type="Proteomes" id="UP000008561"/>
    </source>
</evidence>
<dbReference type="RefSeq" id="WP_012176501.1">
    <property type="nucleotide sequence ID" value="NC_009943.1"/>
</dbReference>
<sequence length="70" mass="8101">MFTALDWLAQPTTHIPNHREHMVRYYGHYSNKSRGQRIKAGRDDGIAQIIDTGLSNKAFRKSWALDTEDI</sequence>
<proteinExistence type="predicted"/>
<name>A8ZZL8_DESOH</name>
<keyword evidence="2" id="KW-1185">Reference proteome</keyword>
<dbReference type="EMBL" id="CP000859">
    <property type="protein sequence ID" value="ABW68890.1"/>
    <property type="molecule type" value="Genomic_DNA"/>
</dbReference>
<gene>
    <name evidence="1" type="ordered locus">Dole_3087</name>
</gene>
<dbReference type="KEGG" id="dol:Dole_3087"/>
<evidence type="ECO:0000313" key="1">
    <source>
        <dbReference type="EMBL" id="ABW68890.1"/>
    </source>
</evidence>
<protein>
    <submittedName>
        <fullName evidence="1">Uncharacterized protein</fullName>
    </submittedName>
</protein>
<dbReference type="Proteomes" id="UP000008561">
    <property type="component" value="Chromosome"/>
</dbReference>
<dbReference type="AlphaFoldDB" id="A8ZZL8"/>
<organism evidence="1 2">
    <name type="scientific">Desulfosudis oleivorans (strain DSM 6200 / JCM 39069 / Hxd3)</name>
    <name type="common">Desulfococcus oleovorans</name>
    <dbReference type="NCBI Taxonomy" id="96561"/>
    <lineage>
        <taxon>Bacteria</taxon>
        <taxon>Pseudomonadati</taxon>
        <taxon>Thermodesulfobacteriota</taxon>
        <taxon>Desulfobacteria</taxon>
        <taxon>Desulfobacterales</taxon>
        <taxon>Desulfosudaceae</taxon>
        <taxon>Desulfosudis</taxon>
    </lineage>
</organism>
<dbReference type="HOGENOM" id="CLU_2751228_0_0_7"/>
<reference evidence="1 2" key="1">
    <citation type="submission" date="2007-10" db="EMBL/GenBank/DDBJ databases">
        <title>Complete sequence of Desulfococcus oleovorans Hxd3.</title>
        <authorList>
            <consortium name="US DOE Joint Genome Institute"/>
            <person name="Copeland A."/>
            <person name="Lucas S."/>
            <person name="Lapidus A."/>
            <person name="Barry K."/>
            <person name="Glavina del Rio T."/>
            <person name="Dalin E."/>
            <person name="Tice H."/>
            <person name="Pitluck S."/>
            <person name="Kiss H."/>
            <person name="Brettin T."/>
            <person name="Bruce D."/>
            <person name="Detter J.C."/>
            <person name="Han C."/>
            <person name="Schmutz J."/>
            <person name="Larimer F."/>
            <person name="Land M."/>
            <person name="Hauser L."/>
            <person name="Kyrpides N."/>
            <person name="Kim E."/>
            <person name="Wawrik B."/>
            <person name="Richardson P."/>
        </authorList>
    </citation>
    <scope>NUCLEOTIDE SEQUENCE [LARGE SCALE GENOMIC DNA]</scope>
    <source>
        <strain evidence="2">DSM 6200 / JCM 39069 / Hxd3</strain>
    </source>
</reference>
<dbReference type="eggNOG" id="COG0399">
    <property type="taxonomic scope" value="Bacteria"/>
</dbReference>